<feature type="transmembrane region" description="Helical" evidence="1">
    <location>
        <begin position="48"/>
        <end position="71"/>
    </location>
</feature>
<reference evidence="2" key="1">
    <citation type="journal article" date="2018" name="Mol. Phylogenet. Evol.">
        <title>Phylogeny, evolution and mitochondrial gene order rearrangement in scale worms (Aphroditiformia, Annelida).</title>
        <authorList>
            <person name="Zhang Y."/>
            <person name="Sun J."/>
            <person name="Rouse G.W."/>
            <person name="Wiklund H."/>
            <person name="Pleijel F."/>
            <person name="Watanabe H.K."/>
            <person name="Chen C."/>
            <person name="Qian P.-Y."/>
            <person name="Qiu J.-W."/>
        </authorList>
    </citation>
    <scope>NUCLEOTIDE SEQUENCE</scope>
</reference>
<accession>A0A343W679</accession>
<protein>
    <submittedName>
        <fullName evidence="2">NADH dehydrogenase subunit 6</fullName>
    </submittedName>
</protein>
<evidence type="ECO:0000256" key="1">
    <source>
        <dbReference type="SAM" id="Phobius"/>
    </source>
</evidence>
<keyword evidence="1" id="KW-0812">Transmembrane</keyword>
<dbReference type="EMBL" id="KY753828">
    <property type="protein sequence ID" value="AVW86101.1"/>
    <property type="molecule type" value="Genomic_DNA"/>
</dbReference>
<gene>
    <name evidence="2" type="primary">ND6</name>
</gene>
<geneLocation type="mitochondrion" evidence="2"/>
<proteinExistence type="predicted"/>
<name>A0A343W679_9ANNE</name>
<keyword evidence="1" id="KW-1133">Transmembrane helix</keyword>
<feature type="transmembrane region" description="Helical" evidence="1">
    <location>
        <begin position="77"/>
        <end position="98"/>
    </location>
</feature>
<organism evidence="2">
    <name type="scientific">Lepidonotopodium sp. YZ-2018</name>
    <dbReference type="NCBI Taxonomy" id="2153333"/>
    <lineage>
        <taxon>Eukaryota</taxon>
        <taxon>Metazoa</taxon>
        <taxon>Spiralia</taxon>
        <taxon>Lophotrochozoa</taxon>
        <taxon>Annelida</taxon>
        <taxon>Polychaeta</taxon>
        <taxon>Errantia</taxon>
        <taxon>Phyllodocida</taxon>
        <taxon>Polynoidae</taxon>
        <taxon>Lepidonotopodium</taxon>
    </lineage>
</organism>
<keyword evidence="2" id="KW-0496">Mitochondrion</keyword>
<dbReference type="AlphaFoldDB" id="A0A343W679"/>
<keyword evidence="1" id="KW-0472">Membrane</keyword>
<sequence>MLLITSSTILIALSISLITTSSPLTMGLWIILTALTSSWFISMMFNSWFGLITFLIYVGGMLVMFAYFVALTPNQPMGLTSSMLTLLFTSITVLTLMYSPYVSSPHQISTSLPFMHSPITIMFSPMNSILLLLLVVILFLIMVAVVKIVNMNSGPLRPFF</sequence>
<feature type="transmembrane region" description="Helical" evidence="1">
    <location>
        <begin position="129"/>
        <end position="149"/>
    </location>
</feature>
<evidence type="ECO:0000313" key="2">
    <source>
        <dbReference type="EMBL" id="AVW86101.1"/>
    </source>
</evidence>
<feature type="transmembrane region" description="Helical" evidence="1">
    <location>
        <begin position="24"/>
        <end position="41"/>
    </location>
</feature>